<keyword evidence="2" id="KW-1133">Transmembrane helix</keyword>
<keyword evidence="2" id="KW-0812">Transmembrane</keyword>
<dbReference type="SUPFAM" id="SSF49503">
    <property type="entry name" value="Cupredoxins"/>
    <property type="match status" value="1"/>
</dbReference>
<feature type="signal peptide" evidence="3">
    <location>
        <begin position="1"/>
        <end position="20"/>
    </location>
</feature>
<dbReference type="PANTHER" id="PTHR33021">
    <property type="entry name" value="BLUE COPPER PROTEIN"/>
    <property type="match status" value="1"/>
</dbReference>
<feature type="domain" description="Phytocyanin" evidence="4">
    <location>
        <begin position="21"/>
        <end position="131"/>
    </location>
</feature>
<dbReference type="PROSITE" id="PS51485">
    <property type="entry name" value="PHYTOCYANIN"/>
    <property type="match status" value="1"/>
</dbReference>
<dbReference type="GO" id="GO:0005886">
    <property type="term" value="C:plasma membrane"/>
    <property type="evidence" value="ECO:0007669"/>
    <property type="project" value="TreeGrafter"/>
</dbReference>
<feature type="chain" id="PRO_5021237811" evidence="3">
    <location>
        <begin position="21"/>
        <end position="194"/>
    </location>
</feature>
<dbReference type="CDD" id="cd04216">
    <property type="entry name" value="Phytocyanin"/>
    <property type="match status" value="1"/>
</dbReference>
<gene>
    <name evidence="5" type="ORF">Prudu_007522</name>
</gene>
<evidence type="ECO:0000256" key="1">
    <source>
        <dbReference type="SAM" id="MobiDB-lite"/>
    </source>
</evidence>
<protein>
    <submittedName>
        <fullName evidence="5">Cupredoxin superfamily protein</fullName>
    </submittedName>
</protein>
<reference evidence="5" key="1">
    <citation type="journal article" date="2019" name="Science">
        <title>Mutation of a bHLH transcription factor allowed almond domestication.</title>
        <authorList>
            <person name="Sanchez-Perez R."/>
            <person name="Pavan S."/>
            <person name="Mazzeo R."/>
            <person name="Moldovan C."/>
            <person name="Aiese Cigliano R."/>
            <person name="Del Cueto J."/>
            <person name="Ricciardi F."/>
            <person name="Lotti C."/>
            <person name="Ricciardi L."/>
            <person name="Dicenta F."/>
            <person name="Lopez-Marques R.L."/>
            <person name="Lindberg Moller B."/>
        </authorList>
    </citation>
    <scope>NUCLEOTIDE SEQUENCE</scope>
</reference>
<feature type="transmembrane region" description="Helical" evidence="2">
    <location>
        <begin position="167"/>
        <end position="189"/>
    </location>
</feature>
<dbReference type="GO" id="GO:0009055">
    <property type="term" value="F:electron transfer activity"/>
    <property type="evidence" value="ECO:0007669"/>
    <property type="project" value="InterPro"/>
</dbReference>
<evidence type="ECO:0000313" key="5">
    <source>
        <dbReference type="EMBL" id="BBG98188.1"/>
    </source>
</evidence>
<dbReference type="EMBL" id="AP019298">
    <property type="protein sequence ID" value="BBG98188.1"/>
    <property type="molecule type" value="Genomic_DNA"/>
</dbReference>
<name>A0A4Y1R240_PRUDU</name>
<dbReference type="Gene3D" id="2.60.40.420">
    <property type="entry name" value="Cupredoxins - blue copper proteins"/>
    <property type="match status" value="1"/>
</dbReference>
<sequence length="194" mass="20654">MLPVLVFGLAVLGFALKCSATTYTVGDTSGWDISTDLNTWSNDKKFNQLVVFNFCFVLGLFLVAGFQYSSSNSVSQVSKESFESCNTTNVVKSYTGGNTTVTLTHAGDWYFVSGNKLYCLGGMKLHAEVENNQAYAPAGAPQAATGSGQGDHLPQPTSKSNIPTSSAFINCGPNVFLLAILGLIASMLYTDVKM</sequence>
<dbReference type="AlphaFoldDB" id="A0A4Y1R240"/>
<evidence type="ECO:0000256" key="2">
    <source>
        <dbReference type="SAM" id="Phobius"/>
    </source>
</evidence>
<proteinExistence type="predicted"/>
<accession>A0A4Y1R240</accession>
<evidence type="ECO:0000259" key="4">
    <source>
        <dbReference type="PROSITE" id="PS51485"/>
    </source>
</evidence>
<keyword evidence="2" id="KW-0472">Membrane</keyword>
<feature type="region of interest" description="Disordered" evidence="1">
    <location>
        <begin position="138"/>
        <end position="159"/>
    </location>
</feature>
<keyword evidence="3" id="KW-0732">Signal</keyword>
<dbReference type="PANTHER" id="PTHR33021:SF70">
    <property type="entry name" value="PHYTOCYANIN DOMAIN-CONTAINING PROTEIN"/>
    <property type="match status" value="1"/>
</dbReference>
<dbReference type="InterPro" id="IPR003245">
    <property type="entry name" value="Phytocyanin_dom"/>
</dbReference>
<organism evidence="5">
    <name type="scientific">Prunus dulcis</name>
    <name type="common">Almond</name>
    <name type="synonym">Amygdalus dulcis</name>
    <dbReference type="NCBI Taxonomy" id="3755"/>
    <lineage>
        <taxon>Eukaryota</taxon>
        <taxon>Viridiplantae</taxon>
        <taxon>Streptophyta</taxon>
        <taxon>Embryophyta</taxon>
        <taxon>Tracheophyta</taxon>
        <taxon>Spermatophyta</taxon>
        <taxon>Magnoliopsida</taxon>
        <taxon>eudicotyledons</taxon>
        <taxon>Gunneridae</taxon>
        <taxon>Pentapetalae</taxon>
        <taxon>rosids</taxon>
        <taxon>fabids</taxon>
        <taxon>Rosales</taxon>
        <taxon>Rosaceae</taxon>
        <taxon>Amygdaloideae</taxon>
        <taxon>Amygdaleae</taxon>
        <taxon>Prunus</taxon>
    </lineage>
</organism>
<evidence type="ECO:0000256" key="3">
    <source>
        <dbReference type="SAM" id="SignalP"/>
    </source>
</evidence>
<dbReference type="InterPro" id="IPR039391">
    <property type="entry name" value="Phytocyanin-like"/>
</dbReference>
<feature type="transmembrane region" description="Helical" evidence="2">
    <location>
        <begin position="46"/>
        <end position="66"/>
    </location>
</feature>
<dbReference type="Pfam" id="PF02298">
    <property type="entry name" value="Cu_bind_like"/>
    <property type="match status" value="1"/>
</dbReference>
<dbReference type="InterPro" id="IPR008972">
    <property type="entry name" value="Cupredoxin"/>
</dbReference>